<reference evidence="2 3" key="1">
    <citation type="submission" date="2015-03" db="EMBL/GenBank/DDBJ databases">
        <title>Caedibacter varicaedens, whole genome shotgun sequence.</title>
        <authorList>
            <person name="Suzuki H."/>
            <person name="Dapper A.L."/>
            <person name="Gibson A.K."/>
            <person name="Jackson C."/>
            <person name="Lee H."/>
            <person name="Pejaver V.R."/>
            <person name="Doak T."/>
            <person name="Lynch M."/>
        </authorList>
    </citation>
    <scope>NUCLEOTIDE SEQUENCE [LARGE SCALE GENOMIC DNA]</scope>
</reference>
<comment type="caution">
    <text evidence="2">The sequence shown here is derived from an EMBL/GenBank/DDBJ whole genome shotgun (WGS) entry which is preliminary data.</text>
</comment>
<dbReference type="InterPro" id="IPR010664">
    <property type="entry name" value="LipoPS_assembly_LptC-rel"/>
</dbReference>
<organism evidence="2 3">
    <name type="scientific">Caedimonas varicaedens</name>
    <dbReference type="NCBI Taxonomy" id="1629334"/>
    <lineage>
        <taxon>Bacteria</taxon>
        <taxon>Pseudomonadati</taxon>
        <taxon>Pseudomonadota</taxon>
        <taxon>Alphaproteobacteria</taxon>
        <taxon>Holosporales</taxon>
        <taxon>Caedimonadaceae</taxon>
        <taxon>Caedimonas</taxon>
    </lineage>
</organism>
<keyword evidence="1" id="KW-0812">Transmembrane</keyword>
<dbReference type="AlphaFoldDB" id="A0A0K8MEG0"/>
<proteinExistence type="predicted"/>
<sequence>MKLSNSSKHLPIGAIQHHRNAKYTRRVQKLRKALPFFASILFMLIIFWPEMRAFLEKSSLPETNIKKMIQGRNRLSSPRFQSIDEKGRPYYLTAKNAIQKNNHTADLEVPYSKMQMEDGAIVEINSDIGFYNDLTKKLDYKDNVKLRSDTGYDLRTSLAHVNLENKQADGDRDVEGEGPTGKIWAQGFHTTQGGVIHFKGKSRLIIDKNKQASPREKS</sequence>
<name>A0A0K8MEG0_9PROT</name>
<dbReference type="GO" id="GO:0005886">
    <property type="term" value="C:plasma membrane"/>
    <property type="evidence" value="ECO:0007669"/>
    <property type="project" value="InterPro"/>
</dbReference>
<evidence type="ECO:0000313" key="3">
    <source>
        <dbReference type="Proteomes" id="UP000036771"/>
    </source>
</evidence>
<dbReference type="Gene3D" id="2.60.450.10">
    <property type="entry name" value="Lipopolysaccharide (LPS) transport protein A like domain"/>
    <property type="match status" value="1"/>
</dbReference>
<dbReference type="InterPro" id="IPR026265">
    <property type="entry name" value="LptC"/>
</dbReference>
<accession>A0A0K8MEG0</accession>
<gene>
    <name evidence="2" type="ORF">Cva_01272</name>
</gene>
<evidence type="ECO:0000313" key="2">
    <source>
        <dbReference type="EMBL" id="GAO98608.1"/>
    </source>
</evidence>
<dbReference type="OrthoDB" id="8441710at2"/>
<keyword evidence="1" id="KW-1133">Transmembrane helix</keyword>
<feature type="transmembrane region" description="Helical" evidence="1">
    <location>
        <begin position="33"/>
        <end position="51"/>
    </location>
</feature>
<dbReference type="EMBL" id="BBVC01000071">
    <property type="protein sequence ID" value="GAO98608.1"/>
    <property type="molecule type" value="Genomic_DNA"/>
</dbReference>
<dbReference type="NCBIfam" id="TIGR04409">
    <property type="entry name" value="LptC_YrbK"/>
    <property type="match status" value="1"/>
</dbReference>
<dbReference type="GO" id="GO:0015221">
    <property type="term" value="F:lipopolysaccharide transmembrane transporter activity"/>
    <property type="evidence" value="ECO:0007669"/>
    <property type="project" value="InterPro"/>
</dbReference>
<dbReference type="STRING" id="1629334.Cva_01272"/>
<dbReference type="Proteomes" id="UP000036771">
    <property type="component" value="Unassembled WGS sequence"/>
</dbReference>
<protein>
    <submittedName>
        <fullName evidence="2">Lipopolysaccharide-assembly, LptC-related</fullName>
    </submittedName>
</protein>
<dbReference type="Pfam" id="PF06835">
    <property type="entry name" value="LptC"/>
    <property type="match status" value="1"/>
</dbReference>
<keyword evidence="3" id="KW-1185">Reference proteome</keyword>
<keyword evidence="1" id="KW-0472">Membrane</keyword>
<evidence type="ECO:0000256" key="1">
    <source>
        <dbReference type="SAM" id="Phobius"/>
    </source>
</evidence>